<accession>A0AAU7Z117</accession>
<dbReference type="KEGG" id="tgi:RBB81_01220"/>
<organism evidence="1">
    <name type="scientific">Tunturiibacter gelidiferens</name>
    <dbReference type="NCBI Taxonomy" id="3069689"/>
    <lineage>
        <taxon>Bacteria</taxon>
        <taxon>Pseudomonadati</taxon>
        <taxon>Acidobacteriota</taxon>
        <taxon>Terriglobia</taxon>
        <taxon>Terriglobales</taxon>
        <taxon>Acidobacteriaceae</taxon>
        <taxon>Tunturiibacter</taxon>
    </lineage>
</organism>
<evidence type="ECO:0000313" key="1">
    <source>
        <dbReference type="EMBL" id="XCB22570.1"/>
    </source>
</evidence>
<protein>
    <submittedName>
        <fullName evidence="1">Uncharacterized protein</fullName>
    </submittedName>
</protein>
<sequence length="79" mass="9516">MEPKSHDLKSAEWRDGDGKLLYAAYYDYEVDSRRNWTRRSIWVISPELPERKLYEERHPHPRLLVNVAPSKPKLWPPML</sequence>
<reference evidence="1" key="1">
    <citation type="submission" date="2023-08" db="EMBL/GenBank/DDBJ databases">
        <authorList>
            <person name="Messyasz A."/>
            <person name="Mannisto M.K."/>
            <person name="Kerkhof L.J."/>
            <person name="Haggblom M."/>
        </authorList>
    </citation>
    <scope>NUCLEOTIDE SEQUENCE</scope>
    <source>
        <strain evidence="1">M8UP39</strain>
    </source>
</reference>
<gene>
    <name evidence="1" type="ORF">RBB81_01220</name>
</gene>
<reference evidence="1" key="2">
    <citation type="journal article" date="2024" name="Environ. Microbiol.">
        <title>Genome analysis and description of Tunturibacter gen. nov. expands the diversity of Terriglobia in tundra soils.</title>
        <authorList>
            <person name="Messyasz A."/>
            <person name="Mannisto M.K."/>
            <person name="Kerkhof L.J."/>
            <person name="Haggblom M.M."/>
        </authorList>
    </citation>
    <scope>NUCLEOTIDE SEQUENCE</scope>
    <source>
        <strain evidence="1">M8UP39</strain>
    </source>
</reference>
<name>A0AAU7Z117_9BACT</name>
<proteinExistence type="predicted"/>
<dbReference type="AlphaFoldDB" id="A0AAU7Z117"/>
<dbReference type="RefSeq" id="WP_353072424.1">
    <property type="nucleotide sequence ID" value="NZ_CP132938.1"/>
</dbReference>
<dbReference type="EMBL" id="CP132938">
    <property type="protein sequence ID" value="XCB22570.1"/>
    <property type="molecule type" value="Genomic_DNA"/>
</dbReference>